<dbReference type="EMBL" id="CBUL010000176">
    <property type="protein sequence ID" value="CDI61139.1"/>
    <property type="molecule type" value="Genomic_DNA"/>
</dbReference>
<gene>
    <name evidence="3" type="ORF">LHCIRMBIA104_01004</name>
</gene>
<dbReference type="Proteomes" id="UP000017247">
    <property type="component" value="Unassembled WGS sequence"/>
</dbReference>
<organism evidence="3">
    <name type="scientific">Lactobacillus helveticus CIRM-BIA 104</name>
    <dbReference type="NCBI Taxonomy" id="1226333"/>
    <lineage>
        <taxon>Bacteria</taxon>
        <taxon>Bacillati</taxon>
        <taxon>Bacillota</taxon>
        <taxon>Bacilli</taxon>
        <taxon>Lactobacillales</taxon>
        <taxon>Lactobacillaceae</taxon>
        <taxon>Lactobacillus</taxon>
    </lineage>
</organism>
<comment type="caution">
    <text evidence="3">The sequence shown here is derived from an EMBL/GenBank/DDBJ whole genome shotgun (WGS) entry which is preliminary data.</text>
</comment>
<dbReference type="PANTHER" id="PTHR37292:SF2">
    <property type="entry name" value="DUF262 DOMAIN-CONTAINING PROTEIN"/>
    <property type="match status" value="1"/>
</dbReference>
<feature type="domain" description="GmrSD restriction endonucleases N-terminal" evidence="2">
    <location>
        <begin position="23"/>
        <end position="219"/>
    </location>
</feature>
<evidence type="ECO:0000313" key="3">
    <source>
        <dbReference type="EMBL" id="CDI61139.1"/>
    </source>
</evidence>
<feature type="compositionally biased region" description="Basic and acidic residues" evidence="1">
    <location>
        <begin position="532"/>
        <end position="551"/>
    </location>
</feature>
<evidence type="ECO:0000256" key="1">
    <source>
        <dbReference type="SAM" id="MobiDB-lite"/>
    </source>
</evidence>
<dbReference type="HOGENOM" id="CLU_021082_1_0_9"/>
<evidence type="ECO:0000259" key="2">
    <source>
        <dbReference type="Pfam" id="PF03235"/>
    </source>
</evidence>
<name>U6FCZ3_LACHE</name>
<dbReference type="InterPro" id="IPR004919">
    <property type="entry name" value="GmrSD_N"/>
</dbReference>
<sequence>MSNTNKSYSVDHTNVGTLLHWIEEDKIGLPEMQRPFVWKSVQVRDLIDSLYRGYPIGFIVTWQNPDAALKNGGKGQNKEIIIDGQQRITALKAALEGHKIVDDKYLSKRIYIAFNPTTEEFATRSAAIAKDPKWIPDISIFNQPSFDEFEYVINNSQSLGLPGNKLNAIIQKLKAISESEIGVINLDSKLPIDQVTDIFNRINQKGTRLSSADFAMSRLSSDVTHHGNDLRKEIEYFIQIYNDSVLADNIKQMDPDFADSEYYQHIAWAKNENTTIFDPDFGDLLHICLGIGFLRGRLSQLISLISGRDFETKTYTEEAMAKSYQKLNETIQYVLNESNFKRYILLLKSLGIVDKSYAKLPDSYTNFGYILYLYLKKYTNFNNDEIEKYTKQWILMSALTKRYGSSPETGFDKDLRLLAENNSNNQLVEIFNDVITDNLTDEFWNLTLPNNLVAQTTQLTNWRIFQMSQIHAKSHAWLEKDKFTADIINEQGNIHHIFPKAYLRKNGFKQNEYNQVANYVWITQPRNLEIGDRAPKDYMKDPETTKYHSGENDQANAIPKDLNELDYHQYDHFLNERRKLMAQNIRRFFNSL</sequence>
<feature type="region of interest" description="Disordered" evidence="1">
    <location>
        <begin position="532"/>
        <end position="556"/>
    </location>
</feature>
<dbReference type="Pfam" id="PF03235">
    <property type="entry name" value="GmrSD_N"/>
    <property type="match status" value="1"/>
</dbReference>
<accession>U6FCZ3</accession>
<protein>
    <recommendedName>
        <fullName evidence="2">GmrSD restriction endonucleases N-terminal domain-containing protein</fullName>
    </recommendedName>
</protein>
<reference evidence="3" key="1">
    <citation type="submission" date="2013-09" db="EMBL/GenBank/DDBJ databases">
        <title>Draft Genome Sequence of five Lactobacillus helveticus strains CIRM-BIA 101T, 103, 104, 951 and 953 isolated from milk product.</title>
        <authorList>
            <person name="Valence F."/>
            <person name="Chuat V."/>
            <person name="Ma L."/>
            <person name="Creno S."/>
            <person name="Falentin H."/>
            <person name="Lortal S."/>
            <person name="Bizet C."/>
            <person name="Clermont D."/>
            <person name="Loux V."/>
            <person name="Bouchier C."/>
            <person name="Cousin S."/>
        </authorList>
    </citation>
    <scope>NUCLEOTIDE SEQUENCE [LARGE SCALE GENOMIC DNA]</scope>
    <source>
        <strain evidence="3">CIRM-BIA 104</strain>
    </source>
</reference>
<proteinExistence type="predicted"/>
<dbReference type="PANTHER" id="PTHR37292">
    <property type="entry name" value="VNG6097C"/>
    <property type="match status" value="1"/>
</dbReference>
<dbReference type="AlphaFoldDB" id="U6FCZ3"/>
<dbReference type="RefSeq" id="WP_023192021.1">
    <property type="nucleotide sequence ID" value="NZ_HG531112.1"/>
</dbReference>